<comment type="caution">
    <text evidence="3">The sequence shown here is derived from an EMBL/GenBank/DDBJ whole genome shotgun (WGS) entry which is preliminary data.</text>
</comment>
<gene>
    <name evidence="3" type="ORF">NUM_64120</name>
</gene>
<dbReference type="PIRSF" id="PIRSF002741">
    <property type="entry name" value="MppA"/>
    <property type="match status" value="1"/>
</dbReference>
<dbReference type="InterPro" id="IPR030678">
    <property type="entry name" value="Peptide/Ni-bd"/>
</dbReference>
<dbReference type="GO" id="GO:0015833">
    <property type="term" value="P:peptide transport"/>
    <property type="evidence" value="ECO:0007669"/>
    <property type="project" value="TreeGrafter"/>
</dbReference>
<feature type="region of interest" description="Disordered" evidence="1">
    <location>
        <begin position="25"/>
        <end position="47"/>
    </location>
</feature>
<dbReference type="AlphaFoldDB" id="A0A8J4ALV3"/>
<dbReference type="Proteomes" id="UP000614996">
    <property type="component" value="Unassembled WGS sequence"/>
</dbReference>
<dbReference type="Gene3D" id="3.10.105.10">
    <property type="entry name" value="Dipeptide-binding Protein, Domain 3"/>
    <property type="match status" value="1"/>
</dbReference>
<dbReference type="RefSeq" id="WP_207128738.1">
    <property type="nucleotide sequence ID" value="NZ_BOPO01000130.1"/>
</dbReference>
<protein>
    <submittedName>
        <fullName evidence="3">ABC transporter</fullName>
    </submittedName>
</protein>
<dbReference type="GO" id="GO:0043190">
    <property type="term" value="C:ATP-binding cassette (ABC) transporter complex"/>
    <property type="evidence" value="ECO:0007669"/>
    <property type="project" value="InterPro"/>
</dbReference>
<dbReference type="PANTHER" id="PTHR30290:SF83">
    <property type="entry name" value="ABC TRANSPORTER SUBSTRATE-BINDING PROTEIN"/>
    <property type="match status" value="1"/>
</dbReference>
<accession>A0A8J4ALV3</accession>
<keyword evidence="4" id="KW-1185">Reference proteome</keyword>
<dbReference type="InterPro" id="IPR039424">
    <property type="entry name" value="SBP_5"/>
</dbReference>
<evidence type="ECO:0000259" key="2">
    <source>
        <dbReference type="Pfam" id="PF00496"/>
    </source>
</evidence>
<dbReference type="EMBL" id="BOPO01000130">
    <property type="protein sequence ID" value="GIL31158.1"/>
    <property type="molecule type" value="Genomic_DNA"/>
</dbReference>
<dbReference type="GO" id="GO:1904680">
    <property type="term" value="F:peptide transmembrane transporter activity"/>
    <property type="evidence" value="ECO:0007669"/>
    <property type="project" value="TreeGrafter"/>
</dbReference>
<dbReference type="Gene3D" id="3.40.190.10">
    <property type="entry name" value="Periplasmic binding protein-like II"/>
    <property type="match status" value="1"/>
</dbReference>
<proteinExistence type="predicted"/>
<reference evidence="4" key="1">
    <citation type="journal article" date="2021" name="Int. J. Syst. Evol. Microbiol.">
        <title>Actinocatenispora comari sp. nov., an endophytic actinomycete isolated from aerial parts of Comarum salesowianum.</title>
        <authorList>
            <person name="Oyunbileg N."/>
            <person name="Iizaka Y."/>
            <person name="Hamada M."/>
            <person name="Davaapurev B.O."/>
            <person name="Fukumoto A."/>
            <person name="Tsetseg B."/>
            <person name="Kato F."/>
            <person name="Tamura T."/>
            <person name="Batkhuu J."/>
            <person name="Anzai Y."/>
        </authorList>
    </citation>
    <scope>NUCLEOTIDE SEQUENCE [LARGE SCALE GENOMIC DNA]</scope>
    <source>
        <strain evidence="4">NUM-2625</strain>
    </source>
</reference>
<evidence type="ECO:0000256" key="1">
    <source>
        <dbReference type="SAM" id="MobiDB-lite"/>
    </source>
</evidence>
<dbReference type="Pfam" id="PF00496">
    <property type="entry name" value="SBP_bac_5"/>
    <property type="match status" value="1"/>
</dbReference>
<sequence>MAAHQVPRWAAAGMAVLVAATGCTGTGHRPDRVRPTLSGPAEPVPGAKRGGTLTILQEADFVHLDPQRQYVTHANAVDQLMVRTLTMLKNDPRTGRQVLVGDLATDAGTDVHHDGRTWRYTLRDGLRYADGSAVTAADVAYGVARSFSPNLADGPNYLQQWLTGTADYNEAYRGPYGGGAKTPPGVTVSGRTITFHLAAPHPDFGYAASLGTTAPIPARTDPGLAHADRYDTAPPATGPYRVSRYQRGVQLTLVRNRYWDPRTDPVRHDYPDRIVVRIGADPRQQTDRLIADHGADRYAVSIDGVPPERVDAVLAERSLRSREVVGFWPFVTYLMINTRRVTGVAERRAINYAIDKAGYLDAIGGPSHGEVASTLLSPTVLGFDRYDAYPTPGHGGAPARARQLLGGRHPTLRYAYPDTSKDRAAAKPLVASLRRAGFRVAATALDAATFYSAIAQPDNRYDLYPVSWGADWPTGTTVLPPLFDGTGIRSNGNDWSLLSVPALTDRLRAVSAEPTAQAAGDWAALDRDIMRRYAPCVPLVYMKNLSLAPAGCTACSRAVPPAARCSTTPGSADVEG</sequence>
<dbReference type="CDD" id="cd08506">
    <property type="entry name" value="PBP2_clavulanate_OppA2"/>
    <property type="match status" value="1"/>
</dbReference>
<evidence type="ECO:0000313" key="3">
    <source>
        <dbReference type="EMBL" id="GIL31158.1"/>
    </source>
</evidence>
<dbReference type="SUPFAM" id="SSF53850">
    <property type="entry name" value="Periplasmic binding protein-like II"/>
    <property type="match status" value="1"/>
</dbReference>
<evidence type="ECO:0000313" key="4">
    <source>
        <dbReference type="Proteomes" id="UP000614996"/>
    </source>
</evidence>
<feature type="domain" description="Solute-binding protein family 5" evidence="2">
    <location>
        <begin position="99"/>
        <end position="487"/>
    </location>
</feature>
<dbReference type="GO" id="GO:0042597">
    <property type="term" value="C:periplasmic space"/>
    <property type="evidence" value="ECO:0007669"/>
    <property type="project" value="UniProtKB-ARBA"/>
</dbReference>
<dbReference type="InterPro" id="IPR000914">
    <property type="entry name" value="SBP_5_dom"/>
</dbReference>
<name>A0A8J4ALV3_9ACTN</name>
<dbReference type="PANTHER" id="PTHR30290">
    <property type="entry name" value="PERIPLASMIC BINDING COMPONENT OF ABC TRANSPORTER"/>
    <property type="match status" value="1"/>
</dbReference>
<organism evidence="3 4">
    <name type="scientific">Actinocatenispora comari</name>
    <dbReference type="NCBI Taxonomy" id="2807577"/>
    <lineage>
        <taxon>Bacteria</taxon>
        <taxon>Bacillati</taxon>
        <taxon>Actinomycetota</taxon>
        <taxon>Actinomycetes</taxon>
        <taxon>Micromonosporales</taxon>
        <taxon>Micromonosporaceae</taxon>
        <taxon>Actinocatenispora</taxon>
    </lineage>
</organism>